<dbReference type="SUPFAM" id="SSF141868">
    <property type="entry name" value="EAL domain-like"/>
    <property type="match status" value="1"/>
</dbReference>
<comment type="caution">
    <text evidence="2">The sequence shown here is derived from an EMBL/GenBank/DDBJ whole genome shotgun (WGS) entry which is preliminary data.</text>
</comment>
<sequence length="455" mass="50485">MSALNRILFIDQKPAKDSIGTLLQRRWPTFELLDVMNLDMIRAALGQAELWDLILCDAASFESFGVAELLRGVREHLNASVVLLQRGEPRVDIAQVYRLGVADVVDWADEEHLLAVCERELANALMRKEIRELRCSATQGHLGPNQALVVATIQDMSPGARQRQVEGHAPHHATVDARGGEVRDGAVDQRTYIRELIDAGGLTLEYQPIISLRANEEHRRMFETLVRLKDRTGRLLAPSEFLPVVSAAGWMNKVDLWILRRALATLKEMQQAGSEEIILFINVAAETLRSEKTAKAMAAFVSASGVAPGSVVIELRQAVFQDSVETLQTFARVLRERGHGILVEDLAVDDLDFLTRQTDLISHIKLGRDITQGLVERRISQESVNTLVKCAQEEGMRVIALAVDNAELLPMLFAAGVDAIQGHFVSMPYQTLMYPSIQRVESSSTPAWQDARGSS</sequence>
<dbReference type="EMBL" id="NRSD01000022">
    <property type="protein sequence ID" value="MBK1646253.1"/>
    <property type="molecule type" value="Genomic_DNA"/>
</dbReference>
<evidence type="ECO:0000259" key="1">
    <source>
        <dbReference type="PROSITE" id="PS50883"/>
    </source>
</evidence>
<dbReference type="InterPro" id="IPR035919">
    <property type="entry name" value="EAL_sf"/>
</dbReference>
<keyword evidence="3" id="KW-1185">Reference proteome</keyword>
<dbReference type="PANTHER" id="PTHR33121">
    <property type="entry name" value="CYCLIC DI-GMP PHOSPHODIESTERASE PDEF"/>
    <property type="match status" value="1"/>
</dbReference>
<reference evidence="2 3" key="1">
    <citation type="journal article" date="2020" name="Microorganisms">
        <title>Osmotic Adaptation and Compatible Solute Biosynthesis of Phototrophic Bacteria as Revealed from Genome Analyses.</title>
        <authorList>
            <person name="Imhoff J.F."/>
            <person name="Rahn T."/>
            <person name="Kunzel S."/>
            <person name="Keller A."/>
            <person name="Neulinger S.C."/>
        </authorList>
    </citation>
    <scope>NUCLEOTIDE SEQUENCE [LARGE SCALE GENOMIC DNA]</scope>
    <source>
        <strain evidence="2 3">DSM 21303</strain>
    </source>
</reference>
<proteinExistence type="predicted"/>
<dbReference type="InterPro" id="IPR001633">
    <property type="entry name" value="EAL_dom"/>
</dbReference>
<feature type="domain" description="EAL" evidence="1">
    <location>
        <begin position="186"/>
        <end position="442"/>
    </location>
</feature>
<evidence type="ECO:0000313" key="3">
    <source>
        <dbReference type="Proteomes" id="UP001138802"/>
    </source>
</evidence>
<gene>
    <name evidence="2" type="ORF">CKO25_16695</name>
</gene>
<dbReference type="PANTHER" id="PTHR33121:SF70">
    <property type="entry name" value="SIGNALING PROTEIN YKOW"/>
    <property type="match status" value="1"/>
</dbReference>
<dbReference type="Proteomes" id="UP001138802">
    <property type="component" value="Unassembled WGS sequence"/>
</dbReference>
<dbReference type="Gene3D" id="3.20.20.450">
    <property type="entry name" value="EAL domain"/>
    <property type="match status" value="1"/>
</dbReference>
<name>A0A9X0WKI4_9GAMM</name>
<organism evidence="2 3">
    <name type="scientific">Thiocapsa imhoffii</name>
    <dbReference type="NCBI Taxonomy" id="382777"/>
    <lineage>
        <taxon>Bacteria</taxon>
        <taxon>Pseudomonadati</taxon>
        <taxon>Pseudomonadota</taxon>
        <taxon>Gammaproteobacteria</taxon>
        <taxon>Chromatiales</taxon>
        <taxon>Chromatiaceae</taxon>
        <taxon>Thiocapsa</taxon>
    </lineage>
</organism>
<dbReference type="InterPro" id="IPR050706">
    <property type="entry name" value="Cyclic-di-GMP_PDE-like"/>
</dbReference>
<dbReference type="PROSITE" id="PS50883">
    <property type="entry name" value="EAL"/>
    <property type="match status" value="1"/>
</dbReference>
<dbReference type="RefSeq" id="WP_200389066.1">
    <property type="nucleotide sequence ID" value="NZ_NRSD01000022.1"/>
</dbReference>
<protein>
    <submittedName>
        <fullName evidence="2">Diguanylate phosphodiesterase</fullName>
    </submittedName>
</protein>
<dbReference type="Pfam" id="PF00563">
    <property type="entry name" value="EAL"/>
    <property type="match status" value="1"/>
</dbReference>
<accession>A0A9X0WKI4</accession>
<dbReference type="CDD" id="cd01948">
    <property type="entry name" value="EAL"/>
    <property type="match status" value="1"/>
</dbReference>
<dbReference type="SMART" id="SM00052">
    <property type="entry name" value="EAL"/>
    <property type="match status" value="1"/>
</dbReference>
<dbReference type="AlphaFoldDB" id="A0A9X0WKI4"/>
<dbReference type="GO" id="GO:0071111">
    <property type="term" value="F:cyclic-guanylate-specific phosphodiesterase activity"/>
    <property type="evidence" value="ECO:0007669"/>
    <property type="project" value="InterPro"/>
</dbReference>
<evidence type="ECO:0000313" key="2">
    <source>
        <dbReference type="EMBL" id="MBK1646253.1"/>
    </source>
</evidence>